<sequence>MSRHGSRRCQARQKAWPQFRRSAGHHGREASSPATAAVQSRKLRGRIVGWPAAVAAVAAAAALRRQCPLGEEIGGPPRPGQRCRARIYFVHPRRETRGRPGATSAGRFT</sequence>
<accession>A0AAQ4DXJ0</accession>
<gene>
    <name evidence="2" type="ORF">V5799_006039</name>
</gene>
<organism evidence="2 3">
    <name type="scientific">Amblyomma americanum</name>
    <name type="common">Lone star tick</name>
    <dbReference type="NCBI Taxonomy" id="6943"/>
    <lineage>
        <taxon>Eukaryota</taxon>
        <taxon>Metazoa</taxon>
        <taxon>Ecdysozoa</taxon>
        <taxon>Arthropoda</taxon>
        <taxon>Chelicerata</taxon>
        <taxon>Arachnida</taxon>
        <taxon>Acari</taxon>
        <taxon>Parasitiformes</taxon>
        <taxon>Ixodida</taxon>
        <taxon>Ixodoidea</taxon>
        <taxon>Ixodidae</taxon>
        <taxon>Amblyomminae</taxon>
        <taxon>Amblyomma</taxon>
    </lineage>
</organism>
<reference evidence="2 3" key="1">
    <citation type="journal article" date="2023" name="Arcadia Sci">
        <title>De novo assembly of a long-read Amblyomma americanum tick genome.</title>
        <authorList>
            <person name="Chou S."/>
            <person name="Poskanzer K.E."/>
            <person name="Rollins M."/>
            <person name="Thuy-Boun P.S."/>
        </authorList>
    </citation>
    <scope>NUCLEOTIDE SEQUENCE [LARGE SCALE GENOMIC DNA]</scope>
    <source>
        <strain evidence="2">F_SG_1</strain>
        <tissue evidence="2">Salivary glands</tissue>
    </source>
</reference>
<keyword evidence="3" id="KW-1185">Reference proteome</keyword>
<feature type="compositionally biased region" description="Basic residues" evidence="1">
    <location>
        <begin position="1"/>
        <end position="11"/>
    </location>
</feature>
<evidence type="ECO:0000313" key="3">
    <source>
        <dbReference type="Proteomes" id="UP001321473"/>
    </source>
</evidence>
<dbReference type="AlphaFoldDB" id="A0AAQ4DXJ0"/>
<comment type="caution">
    <text evidence="2">The sequence shown here is derived from an EMBL/GenBank/DDBJ whole genome shotgun (WGS) entry which is preliminary data.</text>
</comment>
<feature type="region of interest" description="Disordered" evidence="1">
    <location>
        <begin position="1"/>
        <end position="38"/>
    </location>
</feature>
<proteinExistence type="predicted"/>
<dbReference type="EMBL" id="JARKHS020025673">
    <property type="protein sequence ID" value="KAK8767180.1"/>
    <property type="molecule type" value="Genomic_DNA"/>
</dbReference>
<evidence type="ECO:0000256" key="1">
    <source>
        <dbReference type="SAM" id="MobiDB-lite"/>
    </source>
</evidence>
<dbReference type="Proteomes" id="UP001321473">
    <property type="component" value="Unassembled WGS sequence"/>
</dbReference>
<protein>
    <submittedName>
        <fullName evidence="2">Uncharacterized protein</fullName>
    </submittedName>
</protein>
<name>A0AAQ4DXJ0_AMBAM</name>
<evidence type="ECO:0000313" key="2">
    <source>
        <dbReference type="EMBL" id="KAK8767180.1"/>
    </source>
</evidence>